<evidence type="ECO:0000256" key="1">
    <source>
        <dbReference type="ARBA" id="ARBA00012480"/>
    </source>
</evidence>
<dbReference type="Pfam" id="PF00550">
    <property type="entry name" value="PP-binding"/>
    <property type="match status" value="1"/>
</dbReference>
<comment type="caution">
    <text evidence="3">The sequence shown here is derived from an EMBL/GenBank/DDBJ whole genome shotgun (WGS) entry which is preliminary data.</text>
</comment>
<dbReference type="GO" id="GO:0016297">
    <property type="term" value="F:fatty acyl-[ACP] hydrolase activity"/>
    <property type="evidence" value="ECO:0007669"/>
    <property type="project" value="UniProtKB-EC"/>
</dbReference>
<dbReference type="Proteomes" id="UP001432322">
    <property type="component" value="Unassembled WGS sequence"/>
</dbReference>
<dbReference type="PROSITE" id="PS50075">
    <property type="entry name" value="CARRIER"/>
    <property type="match status" value="1"/>
</dbReference>
<dbReference type="InterPro" id="IPR029058">
    <property type="entry name" value="AB_hydrolase_fold"/>
</dbReference>
<dbReference type="EC" id="3.1.2.14" evidence="1"/>
<dbReference type="Gene3D" id="3.40.50.1820">
    <property type="entry name" value="alpha/beta hydrolase"/>
    <property type="match status" value="1"/>
</dbReference>
<dbReference type="InterPro" id="IPR036736">
    <property type="entry name" value="ACP-like_sf"/>
</dbReference>
<name>A0AAV5W2X0_9BILA</name>
<keyword evidence="4" id="KW-1185">Reference proteome</keyword>
<dbReference type="SUPFAM" id="SSF53474">
    <property type="entry name" value="alpha/beta-Hydrolases"/>
    <property type="match status" value="1"/>
</dbReference>
<dbReference type="AlphaFoldDB" id="A0AAV5W2X0"/>
<accession>A0AAV5W2X0</accession>
<evidence type="ECO:0000313" key="3">
    <source>
        <dbReference type="EMBL" id="GMT24823.1"/>
    </source>
</evidence>
<dbReference type="Gene3D" id="1.10.1200.10">
    <property type="entry name" value="ACP-like"/>
    <property type="match status" value="1"/>
</dbReference>
<feature type="domain" description="Carrier" evidence="2">
    <location>
        <begin position="1"/>
        <end position="75"/>
    </location>
</feature>
<sequence>ASTTAERIRGIWKDVLLTDNVFADDDHFYLVGGDSFRLLKLINKLNREFNSAFSLSEIMPNLTIQMQATMIDLLSSSTRSALVRISAPKDLTGQLILLHPLIGGVQMPYRNLIIQLATSYEILGYEHPSTFRDAQVPWAKSIEELIRFYVEILGAKVGEGGTRRVFVGASMGALLAFEMASQLDIDTQLIVVDGTSNRRKTTTSITWDQHRVQMSDILRKYEVEDETLVNHMIEHSWNLYGLSSEYTPKRNQRITVHVFSCCGTDLGWADIATVKSVHRLTGDHSEILNSPNSQLIADFVRTIL</sequence>
<feature type="non-terminal residue" evidence="3">
    <location>
        <position position="1"/>
    </location>
</feature>
<gene>
    <name evidence="3" type="ORF">PFISCL1PPCAC_16120</name>
</gene>
<protein>
    <recommendedName>
        <fullName evidence="1">oleoyl-[acyl-carrier-protein] hydrolase</fullName>
        <ecNumber evidence="1">3.1.2.14</ecNumber>
    </recommendedName>
</protein>
<proteinExistence type="predicted"/>
<dbReference type="InterPro" id="IPR001031">
    <property type="entry name" value="Thioesterase"/>
</dbReference>
<organism evidence="3 4">
    <name type="scientific">Pristionchus fissidentatus</name>
    <dbReference type="NCBI Taxonomy" id="1538716"/>
    <lineage>
        <taxon>Eukaryota</taxon>
        <taxon>Metazoa</taxon>
        <taxon>Ecdysozoa</taxon>
        <taxon>Nematoda</taxon>
        <taxon>Chromadorea</taxon>
        <taxon>Rhabditida</taxon>
        <taxon>Rhabditina</taxon>
        <taxon>Diplogasteromorpha</taxon>
        <taxon>Diplogasteroidea</taxon>
        <taxon>Neodiplogasteridae</taxon>
        <taxon>Pristionchus</taxon>
    </lineage>
</organism>
<reference evidence="3" key="1">
    <citation type="submission" date="2023-10" db="EMBL/GenBank/DDBJ databases">
        <title>Genome assembly of Pristionchus species.</title>
        <authorList>
            <person name="Yoshida K."/>
            <person name="Sommer R.J."/>
        </authorList>
    </citation>
    <scope>NUCLEOTIDE SEQUENCE</scope>
    <source>
        <strain evidence="3">RS5133</strain>
    </source>
</reference>
<dbReference type="Pfam" id="PF00975">
    <property type="entry name" value="Thioesterase"/>
    <property type="match status" value="1"/>
</dbReference>
<dbReference type="EMBL" id="BTSY01000004">
    <property type="protein sequence ID" value="GMT24823.1"/>
    <property type="molecule type" value="Genomic_DNA"/>
</dbReference>
<dbReference type="InterPro" id="IPR009081">
    <property type="entry name" value="PP-bd_ACP"/>
</dbReference>
<dbReference type="SUPFAM" id="SSF47336">
    <property type="entry name" value="ACP-like"/>
    <property type="match status" value="1"/>
</dbReference>
<evidence type="ECO:0000313" key="4">
    <source>
        <dbReference type="Proteomes" id="UP001432322"/>
    </source>
</evidence>
<evidence type="ECO:0000259" key="2">
    <source>
        <dbReference type="PROSITE" id="PS50075"/>
    </source>
</evidence>